<reference evidence="1 2" key="1">
    <citation type="submission" date="2018-11" db="EMBL/GenBank/DDBJ databases">
        <title>Genomic analyses of the natural microbiome of Caenorhabditis elegans.</title>
        <authorList>
            <person name="Samuel B."/>
        </authorList>
    </citation>
    <scope>NUCLEOTIDE SEQUENCE [LARGE SCALE GENOMIC DNA]</scope>
    <source>
        <strain evidence="1 2">BIGb0473</strain>
    </source>
</reference>
<evidence type="ECO:0000313" key="1">
    <source>
        <dbReference type="EMBL" id="ROQ53707.1"/>
    </source>
</evidence>
<comment type="caution">
    <text evidence="1">The sequence shown here is derived from an EMBL/GenBank/DDBJ whole genome shotgun (WGS) entry which is preliminary data.</text>
</comment>
<dbReference type="OrthoDB" id="7011753at2"/>
<sequence>MTNQTLQNEVLTRLYHAHPNGLGKEVLDNFEGEKAVAETLKQLQDKGLIQDGAVTVGADDEPSVRYPIKLSAAGVTAAKAAGG</sequence>
<dbReference type="Proteomes" id="UP000269115">
    <property type="component" value="Unassembled WGS sequence"/>
</dbReference>
<name>A0A9X8HLL4_PSEPU</name>
<organism evidence="1 2">
    <name type="scientific">Pseudomonas putida</name>
    <name type="common">Arthrobacter siderocapsulatus</name>
    <dbReference type="NCBI Taxonomy" id="303"/>
    <lineage>
        <taxon>Bacteria</taxon>
        <taxon>Pseudomonadati</taxon>
        <taxon>Pseudomonadota</taxon>
        <taxon>Gammaproteobacteria</taxon>
        <taxon>Pseudomonadales</taxon>
        <taxon>Pseudomonadaceae</taxon>
        <taxon>Pseudomonas</taxon>
    </lineage>
</organism>
<gene>
    <name evidence="1" type="ORF">EDF85_1471</name>
</gene>
<dbReference type="AlphaFoldDB" id="A0A9X8HLL4"/>
<dbReference type="RefSeq" id="WP_043861483.1">
    <property type="nucleotide sequence ID" value="NZ_LKGZ01000001.1"/>
</dbReference>
<dbReference type="EMBL" id="RJUR01000011">
    <property type="protein sequence ID" value="ROQ53707.1"/>
    <property type="molecule type" value="Genomic_DNA"/>
</dbReference>
<dbReference type="GeneID" id="87481253"/>
<protein>
    <submittedName>
        <fullName evidence="1">Uncharacterized protein</fullName>
    </submittedName>
</protein>
<evidence type="ECO:0000313" key="2">
    <source>
        <dbReference type="Proteomes" id="UP000269115"/>
    </source>
</evidence>
<proteinExistence type="predicted"/>
<accession>A0A9X8HLL4</accession>